<accession>A0A2U3KQV8</accession>
<evidence type="ECO:0000313" key="2">
    <source>
        <dbReference type="Proteomes" id="UP000238916"/>
    </source>
</evidence>
<dbReference type="AlphaFoldDB" id="A0A2U3KQV8"/>
<dbReference type="Proteomes" id="UP000238916">
    <property type="component" value="Unassembled WGS sequence"/>
</dbReference>
<protein>
    <submittedName>
        <fullName evidence="1">Uncharacterized protein</fullName>
    </submittedName>
</protein>
<organism evidence="1 2">
    <name type="scientific">Candidatus Desulfosporosinus infrequens</name>
    <dbReference type="NCBI Taxonomy" id="2043169"/>
    <lineage>
        <taxon>Bacteria</taxon>
        <taxon>Bacillati</taxon>
        <taxon>Bacillota</taxon>
        <taxon>Clostridia</taxon>
        <taxon>Eubacteriales</taxon>
        <taxon>Desulfitobacteriaceae</taxon>
        <taxon>Desulfosporosinus</taxon>
    </lineage>
</organism>
<gene>
    <name evidence="1" type="ORF">SBF1_260012</name>
</gene>
<sequence length="57" mass="6345">MALNFLRNQGNFPTQGQIQSVPAGLSRFLQKKGINSSSDLEQRIQLQNPSGFLRKQG</sequence>
<evidence type="ECO:0000313" key="1">
    <source>
        <dbReference type="EMBL" id="SPF42063.1"/>
    </source>
</evidence>
<proteinExistence type="predicted"/>
<dbReference type="EMBL" id="OMOF01000179">
    <property type="protein sequence ID" value="SPF42063.1"/>
    <property type="molecule type" value="Genomic_DNA"/>
</dbReference>
<reference evidence="2" key="1">
    <citation type="submission" date="2018-02" db="EMBL/GenBank/DDBJ databases">
        <authorList>
            <person name="Hausmann B."/>
        </authorList>
    </citation>
    <scope>NUCLEOTIDE SEQUENCE [LARGE SCALE GENOMIC DNA]</scope>
    <source>
        <strain evidence="2">Peat soil MAG SbF1</strain>
    </source>
</reference>
<name>A0A2U3KQV8_9FIRM</name>